<dbReference type="RefSeq" id="WP_015929107.1">
    <property type="nucleotide sequence ID" value="NC_011894.1"/>
</dbReference>
<proteinExistence type="predicted"/>
<dbReference type="STRING" id="460265.Mnod_2457"/>
<protein>
    <submittedName>
        <fullName evidence="1">Uncharacterized protein</fullName>
    </submittedName>
</protein>
<dbReference type="AlphaFoldDB" id="B8ICL6"/>
<organism evidence="1 2">
    <name type="scientific">Methylobacterium nodulans (strain LMG 21967 / CNCM I-2342 / ORS 2060)</name>
    <dbReference type="NCBI Taxonomy" id="460265"/>
    <lineage>
        <taxon>Bacteria</taxon>
        <taxon>Pseudomonadati</taxon>
        <taxon>Pseudomonadota</taxon>
        <taxon>Alphaproteobacteria</taxon>
        <taxon>Hyphomicrobiales</taxon>
        <taxon>Methylobacteriaceae</taxon>
        <taxon>Methylobacterium</taxon>
    </lineage>
</organism>
<keyword evidence="2" id="KW-1185">Reference proteome</keyword>
<name>B8ICL6_METNO</name>
<dbReference type="HOGENOM" id="CLU_1946305_0_0_5"/>
<gene>
    <name evidence="1" type="ordered locus">Mnod_2457</name>
</gene>
<reference evidence="1 2" key="1">
    <citation type="submission" date="2009-01" db="EMBL/GenBank/DDBJ databases">
        <title>Complete sequence of chromosome of Methylobacterium nodulans ORS 2060.</title>
        <authorList>
            <consortium name="US DOE Joint Genome Institute"/>
            <person name="Lucas S."/>
            <person name="Copeland A."/>
            <person name="Lapidus A."/>
            <person name="Glavina del Rio T."/>
            <person name="Dalin E."/>
            <person name="Tice H."/>
            <person name="Bruce D."/>
            <person name="Goodwin L."/>
            <person name="Pitluck S."/>
            <person name="Sims D."/>
            <person name="Brettin T."/>
            <person name="Detter J.C."/>
            <person name="Han C."/>
            <person name="Larimer F."/>
            <person name="Land M."/>
            <person name="Hauser L."/>
            <person name="Kyrpides N."/>
            <person name="Ivanova N."/>
            <person name="Marx C.J."/>
            <person name="Richardson P."/>
        </authorList>
    </citation>
    <scope>NUCLEOTIDE SEQUENCE [LARGE SCALE GENOMIC DNA]</scope>
    <source>
        <strain evidence="2">LMG 21967 / CNCM I-2342 / ORS 2060</strain>
    </source>
</reference>
<accession>B8ICL6</accession>
<dbReference type="KEGG" id="mno:Mnod_2457"/>
<dbReference type="Proteomes" id="UP000008207">
    <property type="component" value="Chromosome"/>
</dbReference>
<dbReference type="EMBL" id="CP001349">
    <property type="protein sequence ID" value="ACL57427.1"/>
    <property type="molecule type" value="Genomic_DNA"/>
</dbReference>
<evidence type="ECO:0000313" key="1">
    <source>
        <dbReference type="EMBL" id="ACL57427.1"/>
    </source>
</evidence>
<sequence>MSRTAQRRARVAAAVDRQWGESFRLSPRMAPAGDRSARHVPDPSRLAFDFLGRFSGSAEDVRARDRNVSLNMTRPMVSAMPRVTVAKANLLKEVREGDLLERRETGERFVVGQVLDGRFDRAVLQLRPA</sequence>
<dbReference type="OrthoDB" id="7998844at2"/>
<evidence type="ECO:0000313" key="2">
    <source>
        <dbReference type="Proteomes" id="UP000008207"/>
    </source>
</evidence>